<keyword evidence="11" id="KW-1185">Reference proteome</keyword>
<dbReference type="InterPro" id="IPR036250">
    <property type="entry name" value="AcylCo_DH-like_C"/>
</dbReference>
<dbReference type="InterPro" id="IPR006091">
    <property type="entry name" value="Acyl-CoA_Oxase/DH_mid-dom"/>
</dbReference>
<organism evidence="10 11">
    <name type="scientific">Nitrospirillum viridazoti CBAmc</name>
    <dbReference type="NCBI Taxonomy" id="1441467"/>
    <lineage>
        <taxon>Bacteria</taxon>
        <taxon>Pseudomonadati</taxon>
        <taxon>Pseudomonadota</taxon>
        <taxon>Alphaproteobacteria</taxon>
        <taxon>Rhodospirillales</taxon>
        <taxon>Azospirillaceae</taxon>
        <taxon>Nitrospirillum</taxon>
        <taxon>Nitrospirillum viridazoti</taxon>
    </lineage>
</organism>
<keyword evidence="4 6" id="KW-0274">FAD</keyword>
<dbReference type="Pfam" id="PF00441">
    <property type="entry name" value="Acyl-CoA_dh_1"/>
    <property type="match status" value="1"/>
</dbReference>
<dbReference type="InterPro" id="IPR009075">
    <property type="entry name" value="AcylCo_DH/oxidase_C"/>
</dbReference>
<evidence type="ECO:0000256" key="1">
    <source>
        <dbReference type="ARBA" id="ARBA00001974"/>
    </source>
</evidence>
<dbReference type="InterPro" id="IPR009100">
    <property type="entry name" value="AcylCoA_DH/oxidase_NM_dom_sf"/>
</dbReference>
<protein>
    <submittedName>
        <fullName evidence="10">Pimeloyl-CoA dehydrogenase small subunit</fullName>
    </submittedName>
</protein>
<accession>A0A248JVU1</accession>
<evidence type="ECO:0000256" key="4">
    <source>
        <dbReference type="ARBA" id="ARBA00022827"/>
    </source>
</evidence>
<proteinExistence type="inferred from homology"/>
<evidence type="ECO:0000256" key="6">
    <source>
        <dbReference type="RuleBase" id="RU362125"/>
    </source>
</evidence>
<evidence type="ECO:0000259" key="7">
    <source>
        <dbReference type="Pfam" id="PF00441"/>
    </source>
</evidence>
<dbReference type="RefSeq" id="WP_088872846.1">
    <property type="nucleotide sequence ID" value="NZ_CP022111.1"/>
</dbReference>
<evidence type="ECO:0000256" key="3">
    <source>
        <dbReference type="ARBA" id="ARBA00022630"/>
    </source>
</evidence>
<dbReference type="Pfam" id="PF02771">
    <property type="entry name" value="Acyl-CoA_dh_N"/>
    <property type="match status" value="1"/>
</dbReference>
<name>A0A248JVU1_9PROT</name>
<evidence type="ECO:0000313" key="11">
    <source>
        <dbReference type="Proteomes" id="UP000197153"/>
    </source>
</evidence>
<dbReference type="CDD" id="cd00567">
    <property type="entry name" value="ACAD"/>
    <property type="match status" value="1"/>
</dbReference>
<dbReference type="SUPFAM" id="SSF56645">
    <property type="entry name" value="Acyl-CoA dehydrogenase NM domain-like"/>
    <property type="match status" value="1"/>
</dbReference>
<dbReference type="GO" id="GO:0003995">
    <property type="term" value="F:acyl-CoA dehydrogenase activity"/>
    <property type="evidence" value="ECO:0007669"/>
    <property type="project" value="TreeGrafter"/>
</dbReference>
<dbReference type="Pfam" id="PF02770">
    <property type="entry name" value="Acyl-CoA_dh_M"/>
    <property type="match status" value="1"/>
</dbReference>
<evidence type="ECO:0000256" key="5">
    <source>
        <dbReference type="ARBA" id="ARBA00023002"/>
    </source>
</evidence>
<evidence type="ECO:0000259" key="8">
    <source>
        <dbReference type="Pfam" id="PF02770"/>
    </source>
</evidence>
<keyword evidence="3 6" id="KW-0285">Flavoprotein</keyword>
<dbReference type="KEGG" id="nao:Y958_14845"/>
<comment type="similarity">
    <text evidence="2 6">Belongs to the acyl-CoA dehydrogenase family.</text>
</comment>
<dbReference type="PANTHER" id="PTHR43884">
    <property type="entry name" value="ACYL-COA DEHYDROGENASE"/>
    <property type="match status" value="1"/>
</dbReference>
<dbReference type="Gene3D" id="2.40.110.10">
    <property type="entry name" value="Butyryl-CoA Dehydrogenase, subunit A, domain 2"/>
    <property type="match status" value="1"/>
</dbReference>
<sequence>MDFDLTEEQRLLSETVSRFVADRYDFHSRLKAMAEERGYSRAIWGQMADLGLLGLPFAEDDGGFGGGGVETLLVMEALGRGLVVEPYAGAILLAGGALRLAGSPAQKAARMEGIIAGQYLMALAHSEPDGPRHTVDQLRTRAIADDKGWRLTGAKTAVIAGDSADELIVSAATPGGVTLFLVDPQADGVVVQGRSGYDGCRVADLRLDGVWAPANAVLGGVGSGSATLTRLFEEVTAALVAEAVGIMTDALNTTVDYLKTRSQFGVAIGSFQALQHRAVDMMMQVELARSMAILAALSMDMPAEERRLNIAAAKAKVGQAARFVGQQAVQLHGAIGLTLEYKIGHAFKRLTAIDALLGDADHHLDVIAEAGGLPAIG</sequence>
<evidence type="ECO:0000256" key="2">
    <source>
        <dbReference type="ARBA" id="ARBA00009347"/>
    </source>
</evidence>
<dbReference type="PANTHER" id="PTHR43884:SF20">
    <property type="entry name" value="ACYL-COA DEHYDROGENASE FADE28"/>
    <property type="match status" value="1"/>
</dbReference>
<dbReference type="InterPro" id="IPR037069">
    <property type="entry name" value="AcylCoA_DH/ox_N_sf"/>
</dbReference>
<evidence type="ECO:0000259" key="9">
    <source>
        <dbReference type="Pfam" id="PF02771"/>
    </source>
</evidence>
<keyword evidence="5 6" id="KW-0560">Oxidoreductase</keyword>
<dbReference type="Gene3D" id="1.20.140.10">
    <property type="entry name" value="Butyryl-CoA Dehydrogenase, subunit A, domain 3"/>
    <property type="match status" value="1"/>
</dbReference>
<dbReference type="Gene3D" id="1.10.540.10">
    <property type="entry name" value="Acyl-CoA dehydrogenase/oxidase, N-terminal domain"/>
    <property type="match status" value="1"/>
</dbReference>
<reference evidence="10 11" key="1">
    <citation type="submission" date="2017-06" db="EMBL/GenBank/DDBJ databases">
        <title>Complete genome sequence of Nitrospirillum amazonense strain CBAmC, an endophytic nitrogen-fixing and plant growth-promoting bacterium, isolated from sugarcane.</title>
        <authorList>
            <person name="Schwab S."/>
            <person name="dos Santos Teixeira K.R."/>
            <person name="Simoes Araujo J.L."/>
            <person name="Soares Vidal M."/>
            <person name="Borges de Freitas H.R."/>
            <person name="Rivello Crivelaro A.L."/>
            <person name="Bueno de Camargo Nunes A."/>
            <person name="dos Santos C.M."/>
            <person name="Palmeira da Silva Rosa D."/>
            <person name="da Silva Padilha D."/>
            <person name="da Silva E."/>
            <person name="Araujo Terra L."/>
            <person name="Soares Mendes V."/>
            <person name="Farinelli L."/>
            <person name="Magalhaes Cruz L."/>
            <person name="Baldani J.I."/>
        </authorList>
    </citation>
    <scope>NUCLEOTIDE SEQUENCE [LARGE SCALE GENOMIC DNA]</scope>
    <source>
        <strain evidence="10 11">CBAmC</strain>
    </source>
</reference>
<dbReference type="Proteomes" id="UP000197153">
    <property type="component" value="Chromosome 2"/>
</dbReference>
<feature type="domain" description="Acyl-CoA dehydrogenase/oxidase C-terminal" evidence="7">
    <location>
        <begin position="224"/>
        <end position="370"/>
    </location>
</feature>
<dbReference type="EMBL" id="CP022111">
    <property type="protein sequence ID" value="ASG22238.1"/>
    <property type="molecule type" value="Genomic_DNA"/>
</dbReference>
<dbReference type="SUPFAM" id="SSF47203">
    <property type="entry name" value="Acyl-CoA dehydrogenase C-terminal domain-like"/>
    <property type="match status" value="1"/>
</dbReference>
<dbReference type="AlphaFoldDB" id="A0A248JVU1"/>
<feature type="domain" description="Acyl-CoA oxidase/dehydrogenase middle" evidence="8">
    <location>
        <begin position="122"/>
        <end position="210"/>
    </location>
</feature>
<gene>
    <name evidence="10" type="ORF">Y958_14845</name>
</gene>
<dbReference type="GO" id="GO:0050660">
    <property type="term" value="F:flavin adenine dinucleotide binding"/>
    <property type="evidence" value="ECO:0007669"/>
    <property type="project" value="InterPro"/>
</dbReference>
<dbReference type="InterPro" id="IPR013786">
    <property type="entry name" value="AcylCoA_DH/ox_N"/>
</dbReference>
<dbReference type="InterPro" id="IPR046373">
    <property type="entry name" value="Acyl-CoA_Oxase/DH_mid-dom_sf"/>
</dbReference>
<comment type="cofactor">
    <cofactor evidence="1 6">
        <name>FAD</name>
        <dbReference type="ChEBI" id="CHEBI:57692"/>
    </cofactor>
</comment>
<evidence type="ECO:0000313" key="10">
    <source>
        <dbReference type="EMBL" id="ASG22238.1"/>
    </source>
</evidence>
<feature type="domain" description="Acyl-CoA dehydrogenase/oxidase N-terminal" evidence="9">
    <location>
        <begin position="6"/>
        <end position="117"/>
    </location>
</feature>